<organism evidence="5 6">
    <name type="scientific">Alkalibaculum sporogenes</name>
    <dbReference type="NCBI Taxonomy" id="2655001"/>
    <lineage>
        <taxon>Bacteria</taxon>
        <taxon>Bacillati</taxon>
        <taxon>Bacillota</taxon>
        <taxon>Clostridia</taxon>
        <taxon>Eubacteriales</taxon>
        <taxon>Eubacteriaceae</taxon>
        <taxon>Alkalibaculum</taxon>
    </lineage>
</organism>
<dbReference type="NCBIfam" id="TIGR01076">
    <property type="entry name" value="sortase_fam"/>
    <property type="match status" value="1"/>
</dbReference>
<reference evidence="5 6" key="1">
    <citation type="submission" date="2019-10" db="EMBL/GenBank/DDBJ databases">
        <title>Alkalibaculum tamaniensis sp.nov., a new alkaliphilic acetogen, isolated on methoxylated aromatics from a mud volcano.</title>
        <authorList>
            <person name="Khomyakova M.A."/>
            <person name="Merkel A.Y."/>
            <person name="Bonch-Osmolovskaya E.A."/>
            <person name="Slobodkin A.I."/>
        </authorList>
    </citation>
    <scope>NUCLEOTIDE SEQUENCE [LARGE SCALE GENOMIC DNA]</scope>
    <source>
        <strain evidence="5 6">M08DMB</strain>
    </source>
</reference>
<dbReference type="RefSeq" id="WP_152801348.1">
    <property type="nucleotide sequence ID" value="NZ_WHNX01000003.1"/>
</dbReference>
<feature type="active site" description="Proton donor/acceptor" evidence="4">
    <location>
        <position position="128"/>
    </location>
</feature>
<dbReference type="Gene3D" id="2.40.260.10">
    <property type="entry name" value="Sortase"/>
    <property type="match status" value="1"/>
</dbReference>
<keyword evidence="6" id="KW-1185">Reference proteome</keyword>
<dbReference type="SUPFAM" id="SSF63817">
    <property type="entry name" value="Sortase"/>
    <property type="match status" value="1"/>
</dbReference>
<evidence type="ECO:0000256" key="2">
    <source>
        <dbReference type="ARBA" id="ARBA00022801"/>
    </source>
</evidence>
<dbReference type="InterPro" id="IPR042007">
    <property type="entry name" value="Sortase_A"/>
</dbReference>
<protein>
    <submittedName>
        <fullName evidence="5">Sortase</fullName>
    </submittedName>
</protein>
<keyword evidence="3" id="KW-0788">Thiol protease</keyword>
<dbReference type="InterPro" id="IPR023365">
    <property type="entry name" value="Sortase_dom-sf"/>
</dbReference>
<comment type="caution">
    <text evidence="5">The sequence shown here is derived from an EMBL/GenBank/DDBJ whole genome shotgun (WGS) entry which is preliminary data.</text>
</comment>
<evidence type="ECO:0000256" key="3">
    <source>
        <dbReference type="ARBA" id="ARBA00022807"/>
    </source>
</evidence>
<sequence>MKRKVSILLIVIGLFLILLPTVADMILKIISDNNADNLDQLTAEDLQRNMLRDADFDFNGVRDVDLTRTLIGSRNFDPNLIIGQIIIEDINLNLPIVKGVSESNLLAGAATMKKDQIMGKNNYTLAGHYIKRKDTLFGGLMDIKKGSIIKITDKKIVYEYSVYNTAVVSDTNLAMISDNKSNQRGTPIISLMTCYYSSKTGKRFFALGELVKEYPYDDTFNKVKLYSVGVSSSPTEY</sequence>
<evidence type="ECO:0000256" key="1">
    <source>
        <dbReference type="ARBA" id="ARBA00022670"/>
    </source>
</evidence>
<proteinExistence type="predicted"/>
<dbReference type="Proteomes" id="UP000440004">
    <property type="component" value="Unassembled WGS sequence"/>
</dbReference>
<dbReference type="InterPro" id="IPR005754">
    <property type="entry name" value="Sortase"/>
</dbReference>
<accession>A0A6A7K5G0</accession>
<dbReference type="GO" id="GO:0008234">
    <property type="term" value="F:cysteine-type peptidase activity"/>
    <property type="evidence" value="ECO:0007669"/>
    <property type="project" value="UniProtKB-KW"/>
</dbReference>
<name>A0A6A7K5G0_9FIRM</name>
<keyword evidence="2" id="KW-0378">Hydrolase</keyword>
<feature type="active site" description="Acyl-thioester intermediate" evidence="4">
    <location>
        <position position="194"/>
    </location>
</feature>
<evidence type="ECO:0000313" key="6">
    <source>
        <dbReference type="Proteomes" id="UP000440004"/>
    </source>
</evidence>
<keyword evidence="1" id="KW-0645">Protease</keyword>
<dbReference type="Pfam" id="PF04203">
    <property type="entry name" value="Sortase"/>
    <property type="match status" value="1"/>
</dbReference>
<dbReference type="EMBL" id="WHNX01000003">
    <property type="protein sequence ID" value="MPW24658.1"/>
    <property type="molecule type" value="Genomic_DNA"/>
</dbReference>
<dbReference type="CDD" id="cd06165">
    <property type="entry name" value="Sortase_A"/>
    <property type="match status" value="1"/>
</dbReference>
<dbReference type="GO" id="GO:0006508">
    <property type="term" value="P:proteolysis"/>
    <property type="evidence" value="ECO:0007669"/>
    <property type="project" value="UniProtKB-KW"/>
</dbReference>
<evidence type="ECO:0000256" key="4">
    <source>
        <dbReference type="PIRSR" id="PIRSR605754-1"/>
    </source>
</evidence>
<dbReference type="AlphaFoldDB" id="A0A6A7K5G0"/>
<gene>
    <name evidence="5" type="ORF">GC105_02470</name>
</gene>
<evidence type="ECO:0000313" key="5">
    <source>
        <dbReference type="EMBL" id="MPW24658.1"/>
    </source>
</evidence>